<feature type="coiled-coil region" evidence="10">
    <location>
        <begin position="310"/>
        <end position="379"/>
    </location>
</feature>
<dbReference type="SUPFAM" id="SSF52540">
    <property type="entry name" value="P-loop containing nucleoside triphosphate hydrolases"/>
    <property type="match status" value="1"/>
</dbReference>
<evidence type="ECO:0000256" key="8">
    <source>
        <dbReference type="ARBA" id="ARBA00033408"/>
    </source>
</evidence>
<evidence type="ECO:0000256" key="9">
    <source>
        <dbReference type="PIRNR" id="PIRNR003128"/>
    </source>
</evidence>
<dbReference type="PANTHER" id="PTHR11059:SF0">
    <property type="entry name" value="DNA REPAIR PROTEIN RECN"/>
    <property type="match status" value="1"/>
</dbReference>
<dbReference type="NCBIfam" id="TIGR00634">
    <property type="entry name" value="recN"/>
    <property type="match status" value="1"/>
</dbReference>
<dbReference type="Pfam" id="PF02463">
    <property type="entry name" value="SMC_N"/>
    <property type="match status" value="1"/>
</dbReference>
<keyword evidence="10" id="KW-0175">Coiled coil</keyword>
<dbReference type="PANTHER" id="PTHR11059">
    <property type="entry name" value="DNA REPAIR PROTEIN RECN"/>
    <property type="match status" value="1"/>
</dbReference>
<dbReference type="InterPro" id="IPR004604">
    <property type="entry name" value="DNA_recomb/repair_RecN"/>
</dbReference>
<evidence type="ECO:0000256" key="2">
    <source>
        <dbReference type="ARBA" id="ARBA00009441"/>
    </source>
</evidence>
<evidence type="ECO:0000256" key="7">
    <source>
        <dbReference type="ARBA" id="ARBA00023204"/>
    </source>
</evidence>
<dbReference type="STRING" id="1121476.SAMN02745751_00830"/>
<dbReference type="GO" id="GO:0043590">
    <property type="term" value="C:bacterial nucleoid"/>
    <property type="evidence" value="ECO:0007669"/>
    <property type="project" value="TreeGrafter"/>
</dbReference>
<sequence length="556" mass="62768">MLLNLSVMNFIIFEKIFIDFTEGFNVFTGETGAGKSMIIDSLNLLLGGKSNKNFVRKGSSKAVVQGSFFVEENSPLVSLLSDNNIDVEDNTIIITREVHGNGRSTARINDIMINISYLKRISKHLLDIHGQYEQQSILNRDEHIVILDKMCGEEMSSVLREYSEKFSIYKNLKSELKTLEESSSDKYAKIDYLKYQIGEIEDASLKVGEDADLLEELSVLSNINDIKVGLNNSLNIISGEGDSVIENLSRSIGFLRKVSRFDPKIGEFDETLGIIMDNCQELSYDIISYLEEKDVDQERISYLTERLDLLNSLKRKYNMETDEILAFKEKAEGELLELLDLENAIAKKKADLDIIVAEMESLSDTMKAARNRKAASIEKLVENQLHSLNMKDARFKVEVDDTENFNSYGKNNVVFLISTNLGMELMELEKILSGGEVSRIMLAIKSIINEIDDIPTMIFDEIDSGISGRTAHLVGNKISKLSKTHQIICVTHSPQISSAADTHFRIEKKSDNDKTWSSVEKLNREERINEVARLLSGLDITENSVRNAEELIKTIK</sequence>
<comment type="function">
    <text evidence="1 9">May be involved in recombinational repair of damaged DNA.</text>
</comment>
<dbReference type="Gene3D" id="3.40.50.300">
    <property type="entry name" value="P-loop containing nucleotide triphosphate hydrolases"/>
    <property type="match status" value="2"/>
</dbReference>
<dbReference type="AlphaFoldDB" id="A0A1M6D9Q3"/>
<evidence type="ECO:0000256" key="3">
    <source>
        <dbReference type="ARBA" id="ARBA00021315"/>
    </source>
</evidence>
<dbReference type="OrthoDB" id="9806954at2"/>
<name>A0A1M6D9Q3_9FIRM</name>
<feature type="domain" description="RecF/RecN/SMC N-terminal" evidence="11">
    <location>
        <begin position="2"/>
        <end position="511"/>
    </location>
</feature>
<evidence type="ECO:0000256" key="1">
    <source>
        <dbReference type="ARBA" id="ARBA00003618"/>
    </source>
</evidence>
<gene>
    <name evidence="12" type="ORF">SAMN02745751_00830</name>
</gene>
<evidence type="ECO:0000256" key="6">
    <source>
        <dbReference type="ARBA" id="ARBA00022840"/>
    </source>
</evidence>
<keyword evidence="5 9" id="KW-0227">DNA damage</keyword>
<comment type="similarity">
    <text evidence="2 9">Belongs to the RecN family.</text>
</comment>
<protein>
    <recommendedName>
        <fullName evidence="3 9">DNA repair protein RecN</fullName>
    </recommendedName>
    <alternativeName>
        <fullName evidence="8 9">Recombination protein N</fullName>
    </alternativeName>
</protein>
<dbReference type="FunFam" id="3.40.50.300:FF:000319">
    <property type="entry name" value="DNA repair protein RecN"/>
    <property type="match status" value="1"/>
</dbReference>
<accession>A0A1M6D9Q3</accession>
<dbReference type="InterPro" id="IPR003395">
    <property type="entry name" value="RecF/RecN/SMC_N"/>
</dbReference>
<evidence type="ECO:0000313" key="12">
    <source>
        <dbReference type="EMBL" id="SHI69880.1"/>
    </source>
</evidence>
<keyword evidence="7 9" id="KW-0234">DNA repair</keyword>
<evidence type="ECO:0000259" key="11">
    <source>
        <dbReference type="Pfam" id="PF02463"/>
    </source>
</evidence>
<evidence type="ECO:0000256" key="5">
    <source>
        <dbReference type="ARBA" id="ARBA00022763"/>
    </source>
</evidence>
<evidence type="ECO:0000313" key="13">
    <source>
        <dbReference type="Proteomes" id="UP000184052"/>
    </source>
</evidence>
<evidence type="ECO:0000256" key="10">
    <source>
        <dbReference type="SAM" id="Coils"/>
    </source>
</evidence>
<keyword evidence="4" id="KW-0547">Nucleotide-binding</keyword>
<dbReference type="CDD" id="cd03241">
    <property type="entry name" value="ABC_RecN"/>
    <property type="match status" value="2"/>
</dbReference>
<dbReference type="Proteomes" id="UP000184052">
    <property type="component" value="Unassembled WGS sequence"/>
</dbReference>
<dbReference type="GO" id="GO:0005524">
    <property type="term" value="F:ATP binding"/>
    <property type="evidence" value="ECO:0007669"/>
    <property type="project" value="UniProtKB-KW"/>
</dbReference>
<organism evidence="12 13">
    <name type="scientific">Dethiosulfatibacter aminovorans DSM 17477</name>
    <dbReference type="NCBI Taxonomy" id="1121476"/>
    <lineage>
        <taxon>Bacteria</taxon>
        <taxon>Bacillati</taxon>
        <taxon>Bacillota</taxon>
        <taxon>Tissierellia</taxon>
        <taxon>Dethiosulfatibacter</taxon>
    </lineage>
</organism>
<dbReference type="InterPro" id="IPR027417">
    <property type="entry name" value="P-loop_NTPase"/>
</dbReference>
<proteinExistence type="inferred from homology"/>
<dbReference type="GO" id="GO:0006310">
    <property type="term" value="P:DNA recombination"/>
    <property type="evidence" value="ECO:0007669"/>
    <property type="project" value="InterPro"/>
</dbReference>
<keyword evidence="6" id="KW-0067">ATP-binding</keyword>
<dbReference type="EMBL" id="FQZL01000006">
    <property type="protein sequence ID" value="SHI69880.1"/>
    <property type="molecule type" value="Genomic_DNA"/>
</dbReference>
<dbReference type="RefSeq" id="WP_073047606.1">
    <property type="nucleotide sequence ID" value="NZ_FQZL01000006.1"/>
</dbReference>
<dbReference type="PIRSF" id="PIRSF003128">
    <property type="entry name" value="RecN"/>
    <property type="match status" value="1"/>
</dbReference>
<dbReference type="GO" id="GO:0006281">
    <property type="term" value="P:DNA repair"/>
    <property type="evidence" value="ECO:0007669"/>
    <property type="project" value="UniProtKB-KW"/>
</dbReference>
<dbReference type="GO" id="GO:0009432">
    <property type="term" value="P:SOS response"/>
    <property type="evidence" value="ECO:0007669"/>
    <property type="project" value="TreeGrafter"/>
</dbReference>
<keyword evidence="13" id="KW-1185">Reference proteome</keyword>
<evidence type="ECO:0000256" key="4">
    <source>
        <dbReference type="ARBA" id="ARBA00022741"/>
    </source>
</evidence>
<reference evidence="12 13" key="1">
    <citation type="submission" date="2016-11" db="EMBL/GenBank/DDBJ databases">
        <authorList>
            <person name="Jaros S."/>
            <person name="Januszkiewicz K."/>
            <person name="Wedrychowicz H."/>
        </authorList>
    </citation>
    <scope>NUCLEOTIDE SEQUENCE [LARGE SCALE GENOMIC DNA]</scope>
    <source>
        <strain evidence="12 13">DSM 17477</strain>
    </source>
</reference>